<dbReference type="EMBL" id="AJWZ01011260">
    <property type="protein sequence ID" value="EKC45865.1"/>
    <property type="molecule type" value="Genomic_DNA"/>
</dbReference>
<protein>
    <submittedName>
        <fullName evidence="7">DNA repair protein RadC</fullName>
    </submittedName>
</protein>
<dbReference type="PROSITE" id="PS01302">
    <property type="entry name" value="UPF0758"/>
    <property type="match status" value="1"/>
</dbReference>
<dbReference type="InterPro" id="IPR037518">
    <property type="entry name" value="MPN"/>
</dbReference>
<sequence>MMPSLNNILEVIVLKIENIPCSERPRERLKNVGVENLSNNELLSIILKTGTKDKNVMELSYEILKMVGNIKDFKDLTLQRLIEVRGVGEVKAIELISVVEFGKRIFFRCDNTIRKKFTNAKEIYLDNKYLFVDKKQEYFYCFYFNTKQELIERKLLFMGTINRSCVHPREVFKEAYMRSASSIICIHNHPSGDTKPSREDIHFTKALKEIGDTFGIPVLDHIIVSDNNYYSFYEESNIFIS</sequence>
<evidence type="ECO:0000313" key="7">
    <source>
        <dbReference type="EMBL" id="EKC45865.1"/>
    </source>
</evidence>
<accession>K1RWF2</accession>
<dbReference type="NCBIfam" id="TIGR00608">
    <property type="entry name" value="radc"/>
    <property type="match status" value="1"/>
</dbReference>
<evidence type="ECO:0000256" key="2">
    <source>
        <dbReference type="ARBA" id="ARBA00022723"/>
    </source>
</evidence>
<feature type="domain" description="MPN" evidence="6">
    <location>
        <begin position="116"/>
        <end position="238"/>
    </location>
</feature>
<dbReference type="PROSITE" id="PS50249">
    <property type="entry name" value="MPN"/>
    <property type="match status" value="1"/>
</dbReference>
<keyword evidence="4" id="KW-0862">Zinc</keyword>
<keyword evidence="2" id="KW-0479">Metal-binding</keyword>
<keyword evidence="5" id="KW-0482">Metalloprotease</keyword>
<keyword evidence="3" id="KW-0378">Hydrolase</keyword>
<evidence type="ECO:0000256" key="3">
    <source>
        <dbReference type="ARBA" id="ARBA00022801"/>
    </source>
</evidence>
<dbReference type="InterPro" id="IPR001405">
    <property type="entry name" value="UPF0758"/>
</dbReference>
<dbReference type="SUPFAM" id="SSF102712">
    <property type="entry name" value="JAB1/MPN domain"/>
    <property type="match status" value="1"/>
</dbReference>
<dbReference type="InterPro" id="IPR025657">
    <property type="entry name" value="RadC_JAB"/>
</dbReference>
<dbReference type="PANTHER" id="PTHR30471:SF3">
    <property type="entry name" value="UPF0758 PROTEIN YEES-RELATED"/>
    <property type="match status" value="1"/>
</dbReference>
<dbReference type="AlphaFoldDB" id="K1RWF2"/>
<dbReference type="Gene3D" id="3.40.140.10">
    <property type="entry name" value="Cytidine Deaminase, domain 2"/>
    <property type="match status" value="1"/>
</dbReference>
<dbReference type="Pfam" id="PF20582">
    <property type="entry name" value="UPF0758_N"/>
    <property type="match status" value="1"/>
</dbReference>
<keyword evidence="1" id="KW-0645">Protease</keyword>
<name>K1RWF2_9ZZZZ</name>
<dbReference type="Pfam" id="PF04002">
    <property type="entry name" value="RadC"/>
    <property type="match status" value="1"/>
</dbReference>
<dbReference type="GO" id="GO:0008237">
    <property type="term" value="F:metallopeptidase activity"/>
    <property type="evidence" value="ECO:0007669"/>
    <property type="project" value="UniProtKB-KW"/>
</dbReference>
<dbReference type="InterPro" id="IPR046778">
    <property type="entry name" value="UPF0758_N"/>
</dbReference>
<reference evidence="7" key="1">
    <citation type="journal article" date="2013" name="Environ. Microbiol.">
        <title>Microbiota from the distal guts of lean and obese adolescents exhibit partial functional redundancy besides clear differences in community structure.</title>
        <authorList>
            <person name="Ferrer M."/>
            <person name="Ruiz A."/>
            <person name="Lanza F."/>
            <person name="Haange S.B."/>
            <person name="Oberbach A."/>
            <person name="Till H."/>
            <person name="Bargiela R."/>
            <person name="Campoy C."/>
            <person name="Segura M.T."/>
            <person name="Richter M."/>
            <person name="von Bergen M."/>
            <person name="Seifert J."/>
            <person name="Suarez A."/>
        </authorList>
    </citation>
    <scope>NUCLEOTIDE SEQUENCE</scope>
</reference>
<dbReference type="GO" id="GO:0006508">
    <property type="term" value="P:proteolysis"/>
    <property type="evidence" value="ECO:0007669"/>
    <property type="project" value="UniProtKB-KW"/>
</dbReference>
<organism evidence="7">
    <name type="scientific">human gut metagenome</name>
    <dbReference type="NCBI Taxonomy" id="408170"/>
    <lineage>
        <taxon>unclassified sequences</taxon>
        <taxon>metagenomes</taxon>
        <taxon>organismal metagenomes</taxon>
    </lineage>
</organism>
<dbReference type="GO" id="GO:0046872">
    <property type="term" value="F:metal ion binding"/>
    <property type="evidence" value="ECO:0007669"/>
    <property type="project" value="UniProtKB-KW"/>
</dbReference>
<dbReference type="CDD" id="cd08071">
    <property type="entry name" value="MPN_DUF2466"/>
    <property type="match status" value="1"/>
</dbReference>
<dbReference type="InterPro" id="IPR020891">
    <property type="entry name" value="UPF0758_CS"/>
</dbReference>
<dbReference type="PANTHER" id="PTHR30471">
    <property type="entry name" value="DNA REPAIR PROTEIN RADC"/>
    <property type="match status" value="1"/>
</dbReference>
<dbReference type="NCBIfam" id="NF000642">
    <property type="entry name" value="PRK00024.1"/>
    <property type="match status" value="1"/>
</dbReference>
<evidence type="ECO:0000256" key="4">
    <source>
        <dbReference type="ARBA" id="ARBA00022833"/>
    </source>
</evidence>
<gene>
    <name evidence="7" type="ORF">OBE_16624</name>
</gene>
<evidence type="ECO:0000256" key="5">
    <source>
        <dbReference type="ARBA" id="ARBA00023049"/>
    </source>
</evidence>
<evidence type="ECO:0000259" key="6">
    <source>
        <dbReference type="PROSITE" id="PS50249"/>
    </source>
</evidence>
<proteinExistence type="predicted"/>
<evidence type="ECO:0000256" key="1">
    <source>
        <dbReference type="ARBA" id="ARBA00022670"/>
    </source>
</evidence>
<comment type="caution">
    <text evidence="7">The sequence shown here is derived from an EMBL/GenBank/DDBJ whole genome shotgun (WGS) entry which is preliminary data.</text>
</comment>